<dbReference type="InterPro" id="IPR015421">
    <property type="entry name" value="PyrdxlP-dep_Trfase_major"/>
</dbReference>
<reference evidence="1 2" key="1">
    <citation type="submission" date="2019-01" db="EMBL/GenBank/DDBJ databases">
        <title>Draft genome sequence of Dictyobacter sp. Uno17.</title>
        <authorList>
            <person name="Wang C.M."/>
            <person name="Zheng Y."/>
            <person name="Sakai Y."/>
            <person name="Abe K."/>
            <person name="Yokota A."/>
            <person name="Yabe S."/>
        </authorList>
    </citation>
    <scope>NUCLEOTIDE SEQUENCE [LARGE SCALE GENOMIC DNA]</scope>
    <source>
        <strain evidence="1 2">Uno17</strain>
    </source>
</reference>
<dbReference type="PANTHER" id="PTHR46577">
    <property type="entry name" value="HTH-TYPE TRANSCRIPTIONAL REGULATORY PROTEIN GABR"/>
    <property type="match status" value="1"/>
</dbReference>
<accession>A0A5A5THY2</accession>
<protein>
    <submittedName>
        <fullName evidence="1">Uncharacterized protein</fullName>
    </submittedName>
</protein>
<evidence type="ECO:0000313" key="2">
    <source>
        <dbReference type="Proteomes" id="UP000322530"/>
    </source>
</evidence>
<dbReference type="Gene3D" id="3.40.640.10">
    <property type="entry name" value="Type I PLP-dependent aspartate aminotransferase-like (Major domain)"/>
    <property type="match status" value="1"/>
</dbReference>
<gene>
    <name evidence="1" type="ORF">KDI_41380</name>
</gene>
<organism evidence="1 2">
    <name type="scientific">Dictyobacter arantiisoli</name>
    <dbReference type="NCBI Taxonomy" id="2014874"/>
    <lineage>
        <taxon>Bacteria</taxon>
        <taxon>Bacillati</taxon>
        <taxon>Chloroflexota</taxon>
        <taxon>Ktedonobacteria</taxon>
        <taxon>Ktedonobacterales</taxon>
        <taxon>Dictyobacteraceae</taxon>
        <taxon>Dictyobacter</taxon>
    </lineage>
</organism>
<name>A0A5A5THY2_9CHLR</name>
<dbReference type="SUPFAM" id="SSF53383">
    <property type="entry name" value="PLP-dependent transferases"/>
    <property type="match status" value="1"/>
</dbReference>
<dbReference type="Proteomes" id="UP000322530">
    <property type="component" value="Unassembled WGS sequence"/>
</dbReference>
<evidence type="ECO:0000313" key="1">
    <source>
        <dbReference type="EMBL" id="GCF10574.1"/>
    </source>
</evidence>
<proteinExistence type="predicted"/>
<dbReference type="InterPro" id="IPR015424">
    <property type="entry name" value="PyrdxlP-dep_Trfase"/>
</dbReference>
<comment type="caution">
    <text evidence="1">The sequence shown here is derived from an EMBL/GenBank/DDBJ whole genome shotgun (WGS) entry which is preliminary data.</text>
</comment>
<dbReference type="EMBL" id="BIXY01000075">
    <property type="protein sequence ID" value="GCF10574.1"/>
    <property type="molecule type" value="Genomic_DNA"/>
</dbReference>
<keyword evidence="2" id="KW-1185">Reference proteome</keyword>
<dbReference type="InterPro" id="IPR051446">
    <property type="entry name" value="HTH_trans_reg/aminotransferase"/>
</dbReference>
<sequence length="91" mass="10315">MFADFISLGHLDRHIRRMRQRYAQKRLIVMQTLAPIAHLAQLRGLEAGLHAYLELGTSISATHVALLCQKRNVIILSIPTIQVLLRALVCF</sequence>
<dbReference type="AlphaFoldDB" id="A0A5A5THY2"/>
<dbReference type="PANTHER" id="PTHR46577:SF1">
    <property type="entry name" value="HTH-TYPE TRANSCRIPTIONAL REGULATORY PROTEIN GABR"/>
    <property type="match status" value="1"/>
</dbReference>